<dbReference type="Proteomes" id="UP000217265">
    <property type="component" value="Chromosome"/>
</dbReference>
<name>A0A290QMD4_9BACT</name>
<dbReference type="AlphaFoldDB" id="A0A290QMD4"/>
<dbReference type="RefSeq" id="WP_096057390.1">
    <property type="nucleotide sequence ID" value="NZ_CP023344.1"/>
</dbReference>
<evidence type="ECO:0000313" key="1">
    <source>
        <dbReference type="EMBL" id="ATC65761.1"/>
    </source>
</evidence>
<organism evidence="1 2">
    <name type="scientific">Nibricoccus aquaticus</name>
    <dbReference type="NCBI Taxonomy" id="2576891"/>
    <lineage>
        <taxon>Bacteria</taxon>
        <taxon>Pseudomonadati</taxon>
        <taxon>Verrucomicrobiota</taxon>
        <taxon>Opitutia</taxon>
        <taxon>Opitutales</taxon>
        <taxon>Opitutaceae</taxon>
        <taxon>Nibricoccus</taxon>
    </lineage>
</organism>
<accession>A0A290QMD4</accession>
<dbReference type="OrthoDB" id="9866907at2"/>
<gene>
    <name evidence="1" type="ORF">CMV30_18400</name>
</gene>
<protein>
    <submittedName>
        <fullName evidence="1">Uncharacterized protein</fullName>
    </submittedName>
</protein>
<dbReference type="KEGG" id="vbh:CMV30_18400"/>
<reference evidence="1 2" key="1">
    <citation type="submission" date="2017-09" db="EMBL/GenBank/DDBJ databases">
        <title>Complete genome sequence of Verrucomicrobial strain HZ-65, isolated from freshwater.</title>
        <authorList>
            <person name="Choi A."/>
        </authorList>
    </citation>
    <scope>NUCLEOTIDE SEQUENCE [LARGE SCALE GENOMIC DNA]</scope>
    <source>
        <strain evidence="1 2">HZ-65</strain>
    </source>
</reference>
<evidence type="ECO:0000313" key="2">
    <source>
        <dbReference type="Proteomes" id="UP000217265"/>
    </source>
</evidence>
<keyword evidence="2" id="KW-1185">Reference proteome</keyword>
<dbReference type="EMBL" id="CP023344">
    <property type="protein sequence ID" value="ATC65761.1"/>
    <property type="molecule type" value="Genomic_DNA"/>
</dbReference>
<sequence>MSLVQDVTFDSLGAVRQEIREWLGPDAVVPTRSEKNSAARDVLISVLIHNLAEELSDVKTRAQIQALLAHLTQSAAARAER</sequence>
<proteinExistence type="predicted"/>